<name>A0AA35Z884_LACSI</name>
<sequence length="343" mass="39376">MSVPVTSDIPTSMDAQPTAADNERRKAMSIIINRYNDKLTTLPKEKGWLTENLRLYEGFWQESIRVISVLTLMASQDSFQAQPTDIYVATLQKAGTTWLKALAFAIVNRTRYKNSSLSSHPLQILNPHKCVPYIEMESLRTLPSYADGQSPRLFSTHIPYTSLPQSILDNECRVVYMCRNPKDVFVSLFHYANKLRDKSLAQMRFEEAFEMFSNGLIPGGPYWDHVKGYYKAAIERPSKILFLTYEDMQKDSVNNVKRLAEFMGYPFTEEEESKGVVQEIVALCSFENMREVNKHGILAEGVRNDVFFREGKTGDWTNHLTNEMSQILDQITKEKFDGLDISF</sequence>
<dbReference type="Proteomes" id="UP001177003">
    <property type="component" value="Chromosome 5"/>
</dbReference>
<feature type="compositionally biased region" description="Polar residues" evidence="4">
    <location>
        <begin position="1"/>
        <end position="15"/>
    </location>
</feature>
<dbReference type="Pfam" id="PF00685">
    <property type="entry name" value="Sulfotransfer_1"/>
    <property type="match status" value="1"/>
</dbReference>
<dbReference type="InterPro" id="IPR000863">
    <property type="entry name" value="Sulfotransferase_dom"/>
</dbReference>
<accession>A0AA35Z884</accession>
<comment type="similarity">
    <text evidence="1 3">Belongs to the sulfotransferase 1 family.</text>
</comment>
<evidence type="ECO:0000256" key="4">
    <source>
        <dbReference type="SAM" id="MobiDB-lite"/>
    </source>
</evidence>
<evidence type="ECO:0000259" key="5">
    <source>
        <dbReference type="Pfam" id="PF00685"/>
    </source>
</evidence>
<dbReference type="EMBL" id="OX465081">
    <property type="protein sequence ID" value="CAI9287744.1"/>
    <property type="molecule type" value="Genomic_DNA"/>
</dbReference>
<keyword evidence="7" id="KW-1185">Reference proteome</keyword>
<organism evidence="6 7">
    <name type="scientific">Lactuca saligna</name>
    <name type="common">Willowleaf lettuce</name>
    <dbReference type="NCBI Taxonomy" id="75948"/>
    <lineage>
        <taxon>Eukaryota</taxon>
        <taxon>Viridiplantae</taxon>
        <taxon>Streptophyta</taxon>
        <taxon>Embryophyta</taxon>
        <taxon>Tracheophyta</taxon>
        <taxon>Spermatophyta</taxon>
        <taxon>Magnoliopsida</taxon>
        <taxon>eudicotyledons</taxon>
        <taxon>Gunneridae</taxon>
        <taxon>Pentapetalae</taxon>
        <taxon>asterids</taxon>
        <taxon>campanulids</taxon>
        <taxon>Asterales</taxon>
        <taxon>Asteraceae</taxon>
        <taxon>Cichorioideae</taxon>
        <taxon>Cichorieae</taxon>
        <taxon>Lactucinae</taxon>
        <taxon>Lactuca</taxon>
    </lineage>
</organism>
<dbReference type="SUPFAM" id="SSF52540">
    <property type="entry name" value="P-loop containing nucleoside triphosphate hydrolases"/>
    <property type="match status" value="1"/>
</dbReference>
<reference evidence="6" key="1">
    <citation type="submission" date="2023-04" db="EMBL/GenBank/DDBJ databases">
        <authorList>
            <person name="Vijverberg K."/>
            <person name="Xiong W."/>
            <person name="Schranz E."/>
        </authorList>
    </citation>
    <scope>NUCLEOTIDE SEQUENCE</scope>
</reference>
<protein>
    <recommendedName>
        <fullName evidence="3">Sulfotransferase</fullName>
        <ecNumber evidence="3">2.8.2.-</ecNumber>
    </recommendedName>
</protein>
<evidence type="ECO:0000256" key="1">
    <source>
        <dbReference type="ARBA" id="ARBA00005771"/>
    </source>
</evidence>
<proteinExistence type="inferred from homology"/>
<keyword evidence="2 3" id="KW-0808">Transferase</keyword>
<dbReference type="Gene3D" id="3.40.50.300">
    <property type="entry name" value="P-loop containing nucleotide triphosphate hydrolases"/>
    <property type="match status" value="1"/>
</dbReference>
<evidence type="ECO:0000313" key="7">
    <source>
        <dbReference type="Proteomes" id="UP001177003"/>
    </source>
</evidence>
<feature type="region of interest" description="Disordered" evidence="4">
    <location>
        <begin position="1"/>
        <end position="22"/>
    </location>
</feature>
<gene>
    <name evidence="6" type="ORF">LSALG_LOCUS27089</name>
</gene>
<dbReference type="GO" id="GO:0008146">
    <property type="term" value="F:sulfotransferase activity"/>
    <property type="evidence" value="ECO:0007669"/>
    <property type="project" value="InterPro"/>
</dbReference>
<dbReference type="PANTHER" id="PTHR11783">
    <property type="entry name" value="SULFOTRANSFERASE SULT"/>
    <property type="match status" value="1"/>
</dbReference>
<evidence type="ECO:0000256" key="3">
    <source>
        <dbReference type="RuleBase" id="RU361155"/>
    </source>
</evidence>
<feature type="domain" description="Sulfotransferase" evidence="5">
    <location>
        <begin position="83"/>
        <end position="339"/>
    </location>
</feature>
<evidence type="ECO:0000313" key="6">
    <source>
        <dbReference type="EMBL" id="CAI9287744.1"/>
    </source>
</evidence>
<dbReference type="EC" id="2.8.2.-" evidence="3"/>
<evidence type="ECO:0000256" key="2">
    <source>
        <dbReference type="ARBA" id="ARBA00022679"/>
    </source>
</evidence>
<dbReference type="AlphaFoldDB" id="A0AA35Z884"/>
<dbReference type="InterPro" id="IPR027417">
    <property type="entry name" value="P-loop_NTPase"/>
</dbReference>